<sequence>MPNTETSGGGATLHPLHAILLAFPLALFSAGLISDIAYLRTAVIQWSNFSAWLITGALVFGGLVLAWGVIAAVFPRRSSRRRALAFLAAVAVMWLAGLINAFQHSHDGWPSVGALGLTLSILSSLFALIAAAIGYSSPSARGIVR</sequence>
<keyword evidence="1" id="KW-0812">Transmembrane</keyword>
<dbReference type="EMBL" id="JADWOX010000006">
    <property type="protein sequence ID" value="MBI1684145.1"/>
    <property type="molecule type" value="Genomic_DNA"/>
</dbReference>
<feature type="transmembrane region" description="Helical" evidence="1">
    <location>
        <begin position="83"/>
        <end position="102"/>
    </location>
</feature>
<keyword evidence="1" id="KW-0472">Membrane</keyword>
<feature type="transmembrane region" description="Helical" evidence="1">
    <location>
        <begin position="18"/>
        <end position="39"/>
    </location>
</feature>
<dbReference type="Proteomes" id="UP000639859">
    <property type="component" value="Unassembled WGS sequence"/>
</dbReference>
<protein>
    <recommendedName>
        <fullName evidence="2">DUF2231 domain-containing protein</fullName>
    </recommendedName>
</protein>
<accession>A0ABS0SWX6</accession>
<feature type="domain" description="DUF2231" evidence="2">
    <location>
        <begin position="14"/>
        <end position="134"/>
    </location>
</feature>
<evidence type="ECO:0000313" key="3">
    <source>
        <dbReference type="EMBL" id="MBI1684145.1"/>
    </source>
</evidence>
<feature type="transmembrane region" description="Helical" evidence="1">
    <location>
        <begin position="114"/>
        <end position="135"/>
    </location>
</feature>
<evidence type="ECO:0000259" key="2">
    <source>
        <dbReference type="Pfam" id="PF09990"/>
    </source>
</evidence>
<name>A0ABS0SWX6_9CAUL</name>
<keyword evidence="1" id="KW-1133">Transmembrane helix</keyword>
<organism evidence="3 4">
    <name type="scientific">Caulobacter hibisci</name>
    <dbReference type="NCBI Taxonomy" id="2035993"/>
    <lineage>
        <taxon>Bacteria</taxon>
        <taxon>Pseudomonadati</taxon>
        <taxon>Pseudomonadota</taxon>
        <taxon>Alphaproteobacteria</taxon>
        <taxon>Caulobacterales</taxon>
        <taxon>Caulobacteraceae</taxon>
        <taxon>Caulobacter</taxon>
    </lineage>
</organism>
<comment type="caution">
    <text evidence="3">The sequence shown here is derived from an EMBL/GenBank/DDBJ whole genome shotgun (WGS) entry which is preliminary data.</text>
</comment>
<feature type="transmembrane region" description="Helical" evidence="1">
    <location>
        <begin position="51"/>
        <end position="74"/>
    </location>
</feature>
<dbReference type="Pfam" id="PF09990">
    <property type="entry name" value="DUF2231"/>
    <property type="match status" value="1"/>
</dbReference>
<proteinExistence type="predicted"/>
<dbReference type="InterPro" id="IPR019251">
    <property type="entry name" value="DUF2231_TM"/>
</dbReference>
<evidence type="ECO:0000256" key="1">
    <source>
        <dbReference type="SAM" id="Phobius"/>
    </source>
</evidence>
<reference evidence="3 4" key="1">
    <citation type="submission" date="2020-11" db="EMBL/GenBank/DDBJ databases">
        <title>genome sequence of strain KACC 18849.</title>
        <authorList>
            <person name="Gao J."/>
            <person name="Zhang X."/>
        </authorList>
    </citation>
    <scope>NUCLEOTIDE SEQUENCE [LARGE SCALE GENOMIC DNA]</scope>
    <source>
        <strain evidence="3 4">KACC 18849</strain>
    </source>
</reference>
<evidence type="ECO:0000313" key="4">
    <source>
        <dbReference type="Proteomes" id="UP000639859"/>
    </source>
</evidence>
<keyword evidence="4" id="KW-1185">Reference proteome</keyword>
<gene>
    <name evidence="3" type="ORF">I4Q42_10745</name>
</gene>
<dbReference type="RefSeq" id="WP_198576068.1">
    <property type="nucleotide sequence ID" value="NZ_JADWOX010000006.1"/>
</dbReference>